<gene>
    <name evidence="1" type="ORF">PACLA_8A012909</name>
</gene>
<comment type="caution">
    <text evidence="1">The sequence shown here is derived from an EMBL/GenBank/DDBJ whole genome shotgun (WGS) entry which is preliminary data.</text>
</comment>
<reference evidence="1" key="1">
    <citation type="submission" date="2020-04" db="EMBL/GenBank/DDBJ databases">
        <authorList>
            <person name="Alioto T."/>
            <person name="Alioto T."/>
            <person name="Gomez Garrido J."/>
        </authorList>
    </citation>
    <scope>NUCLEOTIDE SEQUENCE</scope>
    <source>
        <strain evidence="1">A484AB</strain>
    </source>
</reference>
<name>A0A7D9IR33_PARCT</name>
<organism evidence="1 2">
    <name type="scientific">Paramuricea clavata</name>
    <name type="common">Red gorgonian</name>
    <name type="synonym">Violescent sea-whip</name>
    <dbReference type="NCBI Taxonomy" id="317549"/>
    <lineage>
        <taxon>Eukaryota</taxon>
        <taxon>Metazoa</taxon>
        <taxon>Cnidaria</taxon>
        <taxon>Anthozoa</taxon>
        <taxon>Octocorallia</taxon>
        <taxon>Malacalcyonacea</taxon>
        <taxon>Plexauridae</taxon>
        <taxon>Paramuricea</taxon>
    </lineage>
</organism>
<dbReference type="OrthoDB" id="447743at2759"/>
<dbReference type="Proteomes" id="UP001152795">
    <property type="component" value="Unassembled WGS sequence"/>
</dbReference>
<evidence type="ECO:0000313" key="1">
    <source>
        <dbReference type="EMBL" id="CAB4011328.1"/>
    </source>
</evidence>
<accession>A0A7D9IR33</accession>
<dbReference type="EMBL" id="CACRXK020007113">
    <property type="protein sequence ID" value="CAB4011328.1"/>
    <property type="molecule type" value="Genomic_DNA"/>
</dbReference>
<evidence type="ECO:0000313" key="2">
    <source>
        <dbReference type="Proteomes" id="UP001152795"/>
    </source>
</evidence>
<proteinExistence type="predicted"/>
<feature type="non-terminal residue" evidence="1">
    <location>
        <position position="91"/>
    </location>
</feature>
<keyword evidence="2" id="KW-1185">Reference proteome</keyword>
<sequence>MSDEEHKSELLDVFNDIMNKINELPLHPKNKILLYSRYLLSKISWDFTVFDISKTWICETLDGIASKYIRKWLELPVSATLSNVLLPQSKF</sequence>
<dbReference type="AlphaFoldDB" id="A0A7D9IR33"/>
<protein>
    <submittedName>
        <fullName evidence="1">Uncharacterized protein</fullName>
    </submittedName>
</protein>